<comment type="caution">
    <text evidence="10">The sequence shown here is derived from an EMBL/GenBank/DDBJ whole genome shotgun (WGS) entry which is preliminary data.</text>
</comment>
<dbReference type="PANTHER" id="PTHR30572:SF4">
    <property type="entry name" value="ABC TRANSPORTER PERMEASE YTRF"/>
    <property type="match status" value="1"/>
</dbReference>
<evidence type="ECO:0000256" key="4">
    <source>
        <dbReference type="ARBA" id="ARBA00022989"/>
    </source>
</evidence>
<sequence>MIKNYLKIAWRNLIKNKASSFINVGGLAVGMAVAILIGLWIWDELSFDKYHHNYDRVAMVMQHETFNGSVNTGSAISLPLDAELRKSYGSDFKHLALSSWTNKHILNVDDKKVSYKGNFMGAEAPEIFSLRMLQGSRNGLKDRSSILISQSVAKALFGNGNPMNKVIRLDNKDGFKVSGVYEDLPNNTTFHDVAFIGPWEYYITSPGNERSPTDWGDNSLFMYVQIADHADMAKVSAKIKNIKLDKMDKEDRKFNPRLFLQPMSKWHLYSEFKDGVNTGGAIQYVWLFGIIGIFVLLLACINFMNLSTARSEKRAKEVGIRKAVGSLRGQLIKQFFCESLLIAVLAFTLSLLFVWLAIPWFNEVAHKQMAILWSTPLFWVACIGFTLFTGIIAGLYPALYLSAFNPVKVLKGTFKAGRFSALPRKVLVVTQFTVSVMLIIGTIVIFKQIQFAKNRPVGYSRDGLVDIEVTNDDLHKHFEALRTDLLQTGAITEIAESSSSTTGVNNNRGDVTWKGKDPSMTSFFGNINVTPTYGKTVGWQFTDGRDFSSQIVSDSTAIILNQAAVKYMGLKNPVGQIVRVGKWDMTVIGVVKDMVMESPYEPVKQTIFRIGRGAMDDILIKINPHISAHNALSKIETVCKSYSPSVPFSYRFADDAYARKFATEERIGKLASSFAMLAIFISCLGLFGMASFMAEQRVKEIGVRKVLGATVFGLWRLMSGDFVSLVIISLFIATPLAYYFMHGWLQHYTYRVELSWWIFAVTGIGAIAITLLTISYQSITAARANPVKSLRSE</sequence>
<evidence type="ECO:0000259" key="9">
    <source>
        <dbReference type="Pfam" id="PF12704"/>
    </source>
</evidence>
<feature type="domain" description="MacB-like periplasmic core" evidence="9">
    <location>
        <begin position="435"/>
        <end position="631"/>
    </location>
</feature>
<keyword evidence="2" id="KW-1003">Cell membrane</keyword>
<keyword evidence="5 7" id="KW-0472">Membrane</keyword>
<name>A0ABU1TDR5_9SPHI</name>
<evidence type="ECO:0000313" key="10">
    <source>
        <dbReference type="EMBL" id="MDR6943502.1"/>
    </source>
</evidence>
<feature type="transmembrane region" description="Helical" evidence="7">
    <location>
        <begin position="754"/>
        <end position="774"/>
    </location>
</feature>
<dbReference type="Pfam" id="PF12704">
    <property type="entry name" value="MacB_PCD"/>
    <property type="match status" value="2"/>
</dbReference>
<feature type="transmembrane region" description="Helical" evidence="7">
    <location>
        <begin position="706"/>
        <end position="734"/>
    </location>
</feature>
<comment type="similarity">
    <text evidence="6">Belongs to the ABC-4 integral membrane protein family.</text>
</comment>
<feature type="transmembrane region" description="Helical" evidence="7">
    <location>
        <begin position="284"/>
        <end position="306"/>
    </location>
</feature>
<dbReference type="PANTHER" id="PTHR30572">
    <property type="entry name" value="MEMBRANE COMPONENT OF TRANSPORTER-RELATED"/>
    <property type="match status" value="1"/>
</dbReference>
<evidence type="ECO:0000313" key="11">
    <source>
        <dbReference type="Proteomes" id="UP001247620"/>
    </source>
</evidence>
<evidence type="ECO:0000256" key="2">
    <source>
        <dbReference type="ARBA" id="ARBA00022475"/>
    </source>
</evidence>
<evidence type="ECO:0000256" key="7">
    <source>
        <dbReference type="SAM" id="Phobius"/>
    </source>
</evidence>
<gene>
    <name evidence="10" type="ORF">J2W55_003355</name>
</gene>
<evidence type="ECO:0000256" key="3">
    <source>
        <dbReference type="ARBA" id="ARBA00022692"/>
    </source>
</evidence>
<feature type="domain" description="ABC3 transporter permease C-terminal" evidence="8">
    <location>
        <begin position="673"/>
        <end position="786"/>
    </location>
</feature>
<keyword evidence="3 7" id="KW-0812">Transmembrane</keyword>
<feature type="transmembrane region" description="Helical" evidence="7">
    <location>
        <begin position="426"/>
        <end position="446"/>
    </location>
</feature>
<organism evidence="10 11">
    <name type="scientific">Mucilaginibacter pocheonensis</name>
    <dbReference type="NCBI Taxonomy" id="398050"/>
    <lineage>
        <taxon>Bacteria</taxon>
        <taxon>Pseudomonadati</taxon>
        <taxon>Bacteroidota</taxon>
        <taxon>Sphingobacteriia</taxon>
        <taxon>Sphingobacteriales</taxon>
        <taxon>Sphingobacteriaceae</taxon>
        <taxon>Mucilaginibacter</taxon>
    </lineage>
</organism>
<dbReference type="EMBL" id="JAVDUU010000003">
    <property type="protein sequence ID" value="MDR6943502.1"/>
    <property type="molecule type" value="Genomic_DNA"/>
</dbReference>
<dbReference type="Proteomes" id="UP001247620">
    <property type="component" value="Unassembled WGS sequence"/>
</dbReference>
<proteinExistence type="inferred from homology"/>
<keyword evidence="4 7" id="KW-1133">Transmembrane helix</keyword>
<dbReference type="InterPro" id="IPR025857">
    <property type="entry name" value="MacB_PCD"/>
</dbReference>
<evidence type="ECO:0000256" key="5">
    <source>
        <dbReference type="ARBA" id="ARBA00023136"/>
    </source>
</evidence>
<feature type="transmembrane region" description="Helical" evidence="7">
    <location>
        <begin position="378"/>
        <end position="405"/>
    </location>
</feature>
<feature type="transmembrane region" description="Helical" evidence="7">
    <location>
        <begin position="674"/>
        <end position="694"/>
    </location>
</feature>
<dbReference type="InterPro" id="IPR003838">
    <property type="entry name" value="ABC3_permease_C"/>
</dbReference>
<feature type="transmembrane region" description="Helical" evidence="7">
    <location>
        <begin position="21"/>
        <end position="42"/>
    </location>
</feature>
<protein>
    <submittedName>
        <fullName evidence="10">ABC-type antimicrobial peptide transport system permease subunit</fullName>
    </submittedName>
</protein>
<evidence type="ECO:0000259" key="8">
    <source>
        <dbReference type="Pfam" id="PF02687"/>
    </source>
</evidence>
<feature type="domain" description="MacB-like periplasmic core" evidence="9">
    <location>
        <begin position="20"/>
        <end position="241"/>
    </location>
</feature>
<feature type="transmembrane region" description="Helical" evidence="7">
    <location>
        <begin position="335"/>
        <end position="358"/>
    </location>
</feature>
<keyword evidence="11" id="KW-1185">Reference proteome</keyword>
<feature type="domain" description="ABC3 transporter permease C-terminal" evidence="8">
    <location>
        <begin position="290"/>
        <end position="406"/>
    </location>
</feature>
<comment type="subcellular location">
    <subcellularLocation>
        <location evidence="1">Cell membrane</location>
        <topology evidence="1">Multi-pass membrane protein</topology>
    </subcellularLocation>
</comment>
<dbReference type="Pfam" id="PF02687">
    <property type="entry name" value="FtsX"/>
    <property type="match status" value="2"/>
</dbReference>
<accession>A0ABU1TDR5</accession>
<evidence type="ECO:0000256" key="1">
    <source>
        <dbReference type="ARBA" id="ARBA00004651"/>
    </source>
</evidence>
<dbReference type="RefSeq" id="WP_310097852.1">
    <property type="nucleotide sequence ID" value="NZ_JAVDUU010000003.1"/>
</dbReference>
<dbReference type="InterPro" id="IPR050250">
    <property type="entry name" value="Macrolide_Exporter_MacB"/>
</dbReference>
<evidence type="ECO:0000256" key="6">
    <source>
        <dbReference type="ARBA" id="ARBA00038076"/>
    </source>
</evidence>
<reference evidence="10 11" key="1">
    <citation type="submission" date="2023-07" db="EMBL/GenBank/DDBJ databases">
        <title>Sorghum-associated microbial communities from plants grown in Nebraska, USA.</title>
        <authorList>
            <person name="Schachtman D."/>
        </authorList>
    </citation>
    <scope>NUCLEOTIDE SEQUENCE [LARGE SCALE GENOMIC DNA]</scope>
    <source>
        <strain evidence="10 11">3262</strain>
    </source>
</reference>